<reference evidence="9" key="1">
    <citation type="submission" date="2020-12" db="EMBL/GenBank/DDBJ databases">
        <authorList>
            <person name="Iha C."/>
        </authorList>
    </citation>
    <scope>NUCLEOTIDE SEQUENCE</scope>
</reference>
<keyword evidence="1" id="KW-0963">Cytoplasm</keyword>
<evidence type="ECO:0000313" key="9">
    <source>
        <dbReference type="EMBL" id="CAD7702819.1"/>
    </source>
</evidence>
<evidence type="ECO:0000256" key="7">
    <source>
        <dbReference type="ARBA" id="ARBA00022842"/>
    </source>
</evidence>
<dbReference type="NCBIfam" id="TIGR00347">
    <property type="entry name" value="bioD"/>
    <property type="match status" value="1"/>
</dbReference>
<comment type="catalytic activity">
    <reaction evidence="8">
        <text>(7R,8S)-8-amino-7-(carboxyamino)nonanoate + ATP = (4R,5S)-dethiobiotin + ADP + phosphate + H(+)</text>
        <dbReference type="Rhea" id="RHEA:63684"/>
        <dbReference type="ChEBI" id="CHEBI:15378"/>
        <dbReference type="ChEBI" id="CHEBI:30616"/>
        <dbReference type="ChEBI" id="CHEBI:43474"/>
        <dbReference type="ChEBI" id="CHEBI:149470"/>
        <dbReference type="ChEBI" id="CHEBI:149473"/>
        <dbReference type="ChEBI" id="CHEBI:456216"/>
    </reaction>
</comment>
<keyword evidence="4" id="KW-0547">Nucleotide-binding</keyword>
<evidence type="ECO:0000313" key="10">
    <source>
        <dbReference type="Proteomes" id="UP000708148"/>
    </source>
</evidence>
<evidence type="ECO:0000256" key="3">
    <source>
        <dbReference type="ARBA" id="ARBA00022723"/>
    </source>
</evidence>
<gene>
    <name evidence="9" type="ORF">OSTQU699_LOCUS8176</name>
</gene>
<dbReference type="InterPro" id="IPR027417">
    <property type="entry name" value="P-loop_NTPase"/>
</dbReference>
<dbReference type="GO" id="GO:0005524">
    <property type="term" value="F:ATP binding"/>
    <property type="evidence" value="ECO:0007669"/>
    <property type="project" value="UniProtKB-KW"/>
</dbReference>
<sequence>MKTLFVSGTDTEVGKTWVSCRILTELREHGHRVGAWKPVCSGAVERDGQLVWEDVQCLLQAIGGDEADTELQKRVCPQRFTAPLAPNIAARLEGDRVLDDVLNAGLVHWKDQADYVLVEGAGGLLSPTSDQLLVADLVRQLNCPLLLVAANRLGVIHQTLATVEVALARRLQVVGLVLNQVDPDLDPTLAESNVSELRRLLPRLTIVPSGFNQPLDSTAQDVEFIDWFG</sequence>
<dbReference type="EMBL" id="CAJHUC010001961">
    <property type="protein sequence ID" value="CAD7702819.1"/>
    <property type="molecule type" value="Genomic_DNA"/>
</dbReference>
<organism evidence="9 10">
    <name type="scientific">Ostreobium quekettii</name>
    <dbReference type="NCBI Taxonomy" id="121088"/>
    <lineage>
        <taxon>Eukaryota</taxon>
        <taxon>Viridiplantae</taxon>
        <taxon>Chlorophyta</taxon>
        <taxon>core chlorophytes</taxon>
        <taxon>Ulvophyceae</taxon>
        <taxon>TCBD clade</taxon>
        <taxon>Bryopsidales</taxon>
        <taxon>Ostreobineae</taxon>
        <taxon>Ostreobiaceae</taxon>
        <taxon>Ostreobium</taxon>
    </lineage>
</organism>
<comment type="caution">
    <text evidence="9">The sequence shown here is derived from an EMBL/GenBank/DDBJ whole genome shotgun (WGS) entry which is preliminary data.</text>
</comment>
<keyword evidence="3" id="KW-0479">Metal-binding</keyword>
<keyword evidence="2" id="KW-0436">Ligase</keyword>
<dbReference type="PANTHER" id="PTHR43210">
    <property type="entry name" value="DETHIOBIOTIN SYNTHETASE"/>
    <property type="match status" value="1"/>
</dbReference>
<dbReference type="PANTHER" id="PTHR43210:SF2">
    <property type="entry name" value="ATP-DEPENDENT DETHIOBIOTIN SYNTHETASE BIOD 2"/>
    <property type="match status" value="1"/>
</dbReference>
<dbReference type="Proteomes" id="UP000708148">
    <property type="component" value="Unassembled WGS sequence"/>
</dbReference>
<evidence type="ECO:0000256" key="5">
    <source>
        <dbReference type="ARBA" id="ARBA00022756"/>
    </source>
</evidence>
<dbReference type="InterPro" id="IPR004472">
    <property type="entry name" value="DTB_synth_BioD"/>
</dbReference>
<dbReference type="Gene3D" id="3.40.50.300">
    <property type="entry name" value="P-loop containing nucleotide triphosphate hydrolases"/>
    <property type="match status" value="1"/>
</dbReference>
<evidence type="ECO:0000256" key="6">
    <source>
        <dbReference type="ARBA" id="ARBA00022840"/>
    </source>
</evidence>
<dbReference type="PIRSF" id="PIRSF006755">
    <property type="entry name" value="DTB_synth"/>
    <property type="match status" value="1"/>
</dbReference>
<dbReference type="AlphaFoldDB" id="A0A8S1J9K9"/>
<keyword evidence="6" id="KW-0067">ATP-binding</keyword>
<dbReference type="HAMAP" id="MF_00336">
    <property type="entry name" value="BioD"/>
    <property type="match status" value="1"/>
</dbReference>
<dbReference type="GO" id="GO:0005829">
    <property type="term" value="C:cytosol"/>
    <property type="evidence" value="ECO:0007669"/>
    <property type="project" value="TreeGrafter"/>
</dbReference>
<dbReference type="GO" id="GO:0009102">
    <property type="term" value="P:biotin biosynthetic process"/>
    <property type="evidence" value="ECO:0007669"/>
    <property type="project" value="UniProtKB-KW"/>
</dbReference>
<dbReference type="OrthoDB" id="425114at2759"/>
<dbReference type="CDD" id="cd03109">
    <property type="entry name" value="DTBS"/>
    <property type="match status" value="1"/>
</dbReference>
<dbReference type="Pfam" id="PF13500">
    <property type="entry name" value="AAA_26"/>
    <property type="match status" value="1"/>
</dbReference>
<keyword evidence="7" id="KW-0460">Magnesium</keyword>
<evidence type="ECO:0000256" key="4">
    <source>
        <dbReference type="ARBA" id="ARBA00022741"/>
    </source>
</evidence>
<keyword evidence="5" id="KW-0093">Biotin biosynthesis</keyword>
<dbReference type="GO" id="GO:0004141">
    <property type="term" value="F:dethiobiotin synthase activity"/>
    <property type="evidence" value="ECO:0007669"/>
    <property type="project" value="InterPro"/>
</dbReference>
<keyword evidence="10" id="KW-1185">Reference proteome</keyword>
<accession>A0A8S1J9K9</accession>
<evidence type="ECO:0008006" key="11">
    <source>
        <dbReference type="Google" id="ProtNLM"/>
    </source>
</evidence>
<evidence type="ECO:0000256" key="1">
    <source>
        <dbReference type="ARBA" id="ARBA00022490"/>
    </source>
</evidence>
<dbReference type="GO" id="GO:0000287">
    <property type="term" value="F:magnesium ion binding"/>
    <property type="evidence" value="ECO:0007669"/>
    <property type="project" value="InterPro"/>
</dbReference>
<name>A0A8S1J9K9_9CHLO</name>
<evidence type="ECO:0000256" key="8">
    <source>
        <dbReference type="ARBA" id="ARBA00047386"/>
    </source>
</evidence>
<proteinExistence type="inferred from homology"/>
<protein>
    <recommendedName>
        <fullName evidence="11">Dethiobiotin synthase</fullName>
    </recommendedName>
</protein>
<dbReference type="SUPFAM" id="SSF52540">
    <property type="entry name" value="P-loop containing nucleoside triphosphate hydrolases"/>
    <property type="match status" value="1"/>
</dbReference>
<evidence type="ECO:0000256" key="2">
    <source>
        <dbReference type="ARBA" id="ARBA00022598"/>
    </source>
</evidence>